<proteinExistence type="predicted"/>
<gene>
    <name evidence="1" type="ORF">E2C01_075993</name>
</gene>
<evidence type="ECO:0000313" key="1">
    <source>
        <dbReference type="EMBL" id="MPC81380.1"/>
    </source>
</evidence>
<name>A0A5B7IA80_PORTR</name>
<dbReference type="EMBL" id="VSRR010056794">
    <property type="protein sequence ID" value="MPC81380.1"/>
    <property type="molecule type" value="Genomic_DNA"/>
</dbReference>
<dbReference type="Proteomes" id="UP000324222">
    <property type="component" value="Unassembled WGS sequence"/>
</dbReference>
<protein>
    <recommendedName>
        <fullName evidence="3">Nucleic-acid-binding protein from mobile element jockey</fullName>
    </recommendedName>
</protein>
<evidence type="ECO:0008006" key="3">
    <source>
        <dbReference type="Google" id="ProtNLM"/>
    </source>
</evidence>
<keyword evidence="2" id="KW-1185">Reference proteome</keyword>
<evidence type="ECO:0000313" key="2">
    <source>
        <dbReference type="Proteomes" id="UP000324222"/>
    </source>
</evidence>
<dbReference type="AlphaFoldDB" id="A0A5B7IA80"/>
<reference evidence="1 2" key="1">
    <citation type="submission" date="2019-05" db="EMBL/GenBank/DDBJ databases">
        <title>Another draft genome of Portunus trituberculatus and its Hox gene families provides insights of decapod evolution.</title>
        <authorList>
            <person name="Jeong J.-H."/>
            <person name="Song I."/>
            <person name="Kim S."/>
            <person name="Choi T."/>
            <person name="Kim D."/>
            <person name="Ryu S."/>
            <person name="Kim W."/>
        </authorList>
    </citation>
    <scope>NUCLEOTIDE SEQUENCE [LARGE SCALE GENOMIC DNA]</scope>
    <source>
        <tissue evidence="1">Muscle</tissue>
    </source>
</reference>
<comment type="caution">
    <text evidence="1">The sequence shown here is derived from an EMBL/GenBank/DDBJ whole genome shotgun (WGS) entry which is preliminary data.</text>
</comment>
<organism evidence="1 2">
    <name type="scientific">Portunus trituberculatus</name>
    <name type="common">Swimming crab</name>
    <name type="synonym">Neptunus trituberculatus</name>
    <dbReference type="NCBI Taxonomy" id="210409"/>
    <lineage>
        <taxon>Eukaryota</taxon>
        <taxon>Metazoa</taxon>
        <taxon>Ecdysozoa</taxon>
        <taxon>Arthropoda</taxon>
        <taxon>Crustacea</taxon>
        <taxon>Multicrustacea</taxon>
        <taxon>Malacostraca</taxon>
        <taxon>Eumalacostraca</taxon>
        <taxon>Eucarida</taxon>
        <taxon>Decapoda</taxon>
        <taxon>Pleocyemata</taxon>
        <taxon>Brachyura</taxon>
        <taxon>Eubrachyura</taxon>
        <taxon>Portunoidea</taxon>
        <taxon>Portunidae</taxon>
        <taxon>Portuninae</taxon>
        <taxon>Portunus</taxon>
    </lineage>
</organism>
<sequence length="210" mass="23287">MLLVEKQRSSRAQTPQASAPLHQYIEQTLAISGGGRGIKFEVANLDRLEQAPESVTRMGIGLLSVGWPPTMTLPMTLVTILDGYPTQIVDALRLPDHDKDEQTVQNLAIHLKFCLPLPKRVAIGNMVYHVRPHTLPVMHCTRCLLFGHGNISCNGRAHCRKCSGYHDTDGCVREDHCLFCGPSYHPTSKQCPPHIQAVQHDGAHSLLDFK</sequence>
<accession>A0A5B7IA80</accession>